<feature type="non-terminal residue" evidence="2">
    <location>
        <position position="1"/>
    </location>
</feature>
<accession>K1RJM6</accession>
<name>K1RJM6_9ZZZZ</name>
<dbReference type="InterPro" id="IPR038143">
    <property type="entry name" value="NigD-like_C_dom_sf"/>
</dbReference>
<proteinExistence type="predicted"/>
<organism evidence="2">
    <name type="scientific">human gut metagenome</name>
    <dbReference type="NCBI Taxonomy" id="408170"/>
    <lineage>
        <taxon>unclassified sequences</taxon>
        <taxon>metagenomes</taxon>
        <taxon>organismal metagenomes</taxon>
    </lineage>
</organism>
<dbReference type="AlphaFoldDB" id="K1RJM6"/>
<dbReference type="Gene3D" id="2.60.40.2370">
    <property type="entry name" value="NigD-like, C-terminal beta sandwich domain"/>
    <property type="match status" value="1"/>
</dbReference>
<dbReference type="InterPro" id="IPR035376">
    <property type="entry name" value="NigD_C"/>
</dbReference>
<protein>
    <recommendedName>
        <fullName evidence="1">NigD-like C-terminal domain-containing protein</fullName>
    </recommendedName>
</protein>
<reference evidence="2" key="1">
    <citation type="journal article" date="2013" name="Environ. Microbiol.">
        <title>Microbiota from the distal guts of lean and obese adolescents exhibit partial functional redundancy besides clear differences in community structure.</title>
        <authorList>
            <person name="Ferrer M."/>
            <person name="Ruiz A."/>
            <person name="Lanza F."/>
            <person name="Haange S.B."/>
            <person name="Oberbach A."/>
            <person name="Till H."/>
            <person name="Bargiela R."/>
            <person name="Campoy C."/>
            <person name="Segura M.T."/>
            <person name="Richter M."/>
            <person name="von Bergen M."/>
            <person name="Seifert J."/>
            <person name="Suarez A."/>
        </authorList>
    </citation>
    <scope>NUCLEOTIDE SEQUENCE</scope>
</reference>
<comment type="caution">
    <text evidence="2">The sequence shown here is derived from an EMBL/GenBank/DDBJ whole genome shotgun (WGS) entry which is preliminary data.</text>
</comment>
<feature type="domain" description="NigD-like C-terminal" evidence="1">
    <location>
        <begin position="2"/>
        <end position="63"/>
    </location>
</feature>
<evidence type="ECO:0000313" key="2">
    <source>
        <dbReference type="EMBL" id="EKC43844.1"/>
    </source>
</evidence>
<gene>
    <name evidence="2" type="ORF">LEA_20941</name>
</gene>
<dbReference type="Pfam" id="PF17415">
    <property type="entry name" value="NigD_C"/>
    <property type="match status" value="1"/>
</dbReference>
<evidence type="ECO:0000259" key="1">
    <source>
        <dbReference type="Pfam" id="PF17415"/>
    </source>
</evidence>
<dbReference type="EMBL" id="AJWY01014407">
    <property type="protein sequence ID" value="EKC43844.1"/>
    <property type="molecule type" value="Genomic_DNA"/>
</dbReference>
<sequence length="86" mass="9530">SKDAENPYEVEFRHNAFGDVYGEPADGLVAFNLDSLPDTEGKTVKLKLKWKSFNGEKTAEFDYCTRKSTPANSAAITSGRSVLRLK</sequence>